<gene>
    <name evidence="2" type="ORF">EA462_12965</name>
</gene>
<reference evidence="2 3" key="1">
    <citation type="submission" date="2018-10" db="EMBL/GenBank/DDBJ databases">
        <title>Natrarchaeobius chitinivorans gen. nov., sp. nov., and Natrarchaeobius haloalkaliphilus sp. nov., alkaliphilic, chitin-utilizing haloarchaea from hypersaline alkaline lakes.</title>
        <authorList>
            <person name="Sorokin D.Y."/>
            <person name="Elcheninov A.G."/>
            <person name="Kostrikina N.A."/>
            <person name="Bale N.J."/>
            <person name="Sinninghe Damste J.S."/>
            <person name="Khijniak T.V."/>
            <person name="Kublanov I.V."/>
            <person name="Toshchakov S.V."/>
        </authorList>
    </citation>
    <scope>NUCLEOTIDE SEQUENCE [LARGE SCALE GENOMIC DNA]</scope>
    <source>
        <strain evidence="2 3">AArcht-Sl</strain>
    </source>
</reference>
<evidence type="ECO:0000313" key="2">
    <source>
        <dbReference type="EMBL" id="RQG87779.1"/>
    </source>
</evidence>
<comment type="caution">
    <text evidence="2">The sequence shown here is derived from an EMBL/GenBank/DDBJ whole genome shotgun (WGS) entry which is preliminary data.</text>
</comment>
<dbReference type="Pfam" id="PF18545">
    <property type="entry name" value="HalOD1"/>
    <property type="match status" value="1"/>
</dbReference>
<dbReference type="Proteomes" id="UP000273828">
    <property type="component" value="Unassembled WGS sequence"/>
</dbReference>
<proteinExistence type="predicted"/>
<organism evidence="2 3">
    <name type="scientific">Natrarchaeobius halalkaliphilus</name>
    <dbReference type="NCBI Taxonomy" id="1679091"/>
    <lineage>
        <taxon>Archaea</taxon>
        <taxon>Methanobacteriati</taxon>
        <taxon>Methanobacteriota</taxon>
        <taxon>Stenosarchaea group</taxon>
        <taxon>Halobacteria</taxon>
        <taxon>Halobacteriales</taxon>
        <taxon>Natrialbaceae</taxon>
        <taxon>Natrarchaeobius</taxon>
    </lineage>
</organism>
<feature type="domain" description="Halobacterial output" evidence="1">
    <location>
        <begin position="2"/>
        <end position="66"/>
    </location>
</feature>
<dbReference type="InterPro" id="IPR040624">
    <property type="entry name" value="HalOD1"/>
</dbReference>
<evidence type="ECO:0000313" key="3">
    <source>
        <dbReference type="Proteomes" id="UP000273828"/>
    </source>
</evidence>
<evidence type="ECO:0000259" key="1">
    <source>
        <dbReference type="Pfam" id="PF18545"/>
    </source>
</evidence>
<keyword evidence="3" id="KW-1185">Reference proteome</keyword>
<dbReference type="AlphaFoldDB" id="A0A3N6M517"/>
<accession>A0A3N6M517</accession>
<sequence>MAVVQRVATATDRPATQLPPLYDAIDPEALDAVFRSGSTGSSEIAIEFRYAGYRVTIDSTGQIEMEQASE</sequence>
<protein>
    <recommendedName>
        <fullName evidence="1">Halobacterial output domain-containing protein</fullName>
    </recommendedName>
</protein>
<dbReference type="EMBL" id="REFY01000005">
    <property type="protein sequence ID" value="RQG87779.1"/>
    <property type="molecule type" value="Genomic_DNA"/>
</dbReference>
<name>A0A3N6M517_9EURY</name>